<reference evidence="1" key="1">
    <citation type="submission" date="2024-09" db="EMBL/GenBank/DDBJ databases">
        <title>Black Yeasts Isolated from many extreme environments.</title>
        <authorList>
            <person name="Coleine C."/>
            <person name="Stajich J.E."/>
            <person name="Selbmann L."/>
        </authorList>
    </citation>
    <scope>NUCLEOTIDE SEQUENCE</scope>
    <source>
        <strain evidence="1">CCFEE 5737</strain>
    </source>
</reference>
<protein>
    <submittedName>
        <fullName evidence="1">Uncharacterized protein</fullName>
    </submittedName>
</protein>
<evidence type="ECO:0000313" key="2">
    <source>
        <dbReference type="Proteomes" id="UP001186974"/>
    </source>
</evidence>
<dbReference type="EMBL" id="JAWDJW010009497">
    <property type="protein sequence ID" value="KAK3059347.1"/>
    <property type="molecule type" value="Genomic_DNA"/>
</dbReference>
<comment type="caution">
    <text evidence="1">The sequence shown here is derived from an EMBL/GenBank/DDBJ whole genome shotgun (WGS) entry which is preliminary data.</text>
</comment>
<keyword evidence="2" id="KW-1185">Reference proteome</keyword>
<sequence>MQRSILTASFRDLSYDLAAPLDLSATVDFVPSKAHMLTHRYSRAPPIAEIAHDEPTSSLVDVDSPHIASVSSDYKSQAIKTDTQAERIQHEAEDLQRKTEQQAKQAEQKTKEAADKAKAKGEKAGKTMQENSDNPVVVGNAVVLGLGAATIGYMAYQKYTAGEFTWKVGGAFAGAVGLFAMADYFVSNYFFEKYPPKK</sequence>
<accession>A0ACC3CYU8</accession>
<organism evidence="1 2">
    <name type="scientific">Coniosporium uncinatum</name>
    <dbReference type="NCBI Taxonomy" id="93489"/>
    <lineage>
        <taxon>Eukaryota</taxon>
        <taxon>Fungi</taxon>
        <taxon>Dikarya</taxon>
        <taxon>Ascomycota</taxon>
        <taxon>Pezizomycotina</taxon>
        <taxon>Dothideomycetes</taxon>
        <taxon>Dothideomycetes incertae sedis</taxon>
        <taxon>Coniosporium</taxon>
    </lineage>
</organism>
<proteinExistence type="predicted"/>
<name>A0ACC3CYU8_9PEZI</name>
<gene>
    <name evidence="1" type="ORF">LTS18_011083</name>
</gene>
<dbReference type="Proteomes" id="UP001186974">
    <property type="component" value="Unassembled WGS sequence"/>
</dbReference>
<evidence type="ECO:0000313" key="1">
    <source>
        <dbReference type="EMBL" id="KAK3059347.1"/>
    </source>
</evidence>